<proteinExistence type="predicted"/>
<gene>
    <name evidence="10" type="ORF">ThesuDRAFT_02244</name>
</gene>
<feature type="compositionally biased region" description="Gly residues" evidence="7">
    <location>
        <begin position="48"/>
        <end position="59"/>
    </location>
</feature>
<reference evidence="10" key="1">
    <citation type="submission" date="2010-10" db="EMBL/GenBank/DDBJ databases">
        <authorList>
            <consortium name="US DOE Joint Genome Institute (JGI-PGF)"/>
            <person name="Lucas S."/>
            <person name="Copeland A."/>
            <person name="Lapidus A."/>
            <person name="Bruce D."/>
            <person name="Goodwin L."/>
            <person name="Pitluck S."/>
            <person name="Kyrpides N."/>
            <person name="Mavromatis K."/>
            <person name="Detter J.C."/>
            <person name="Han C."/>
            <person name="Land M."/>
            <person name="Hauser L."/>
            <person name="Markowitz V."/>
            <person name="Cheng J.-F."/>
            <person name="Hugenholtz P."/>
            <person name="Woyke T."/>
            <person name="Wu D."/>
            <person name="Pukall R."/>
            <person name="Wahrenburg C."/>
            <person name="Brambilla E."/>
            <person name="Klenk H.-P."/>
            <person name="Eisen J.A."/>
        </authorList>
    </citation>
    <scope>NUCLEOTIDE SEQUENCE [LARGE SCALE GENOMIC DNA]</scope>
    <source>
        <strain evidence="10">DSM 13965</strain>
    </source>
</reference>
<keyword evidence="1" id="KW-0001">2Fe-2S</keyword>
<keyword evidence="2" id="KW-0479">Metal-binding</keyword>
<name>K6QD30_9FIRM</name>
<keyword evidence="8" id="KW-0812">Transmembrane</keyword>
<keyword evidence="5" id="KW-1015">Disulfide bond</keyword>
<evidence type="ECO:0000256" key="5">
    <source>
        <dbReference type="ARBA" id="ARBA00023157"/>
    </source>
</evidence>
<evidence type="ECO:0000313" key="10">
    <source>
        <dbReference type="EMBL" id="EKP94506.1"/>
    </source>
</evidence>
<evidence type="ECO:0000256" key="1">
    <source>
        <dbReference type="ARBA" id="ARBA00022714"/>
    </source>
</evidence>
<organism evidence="10 11">
    <name type="scientific">Thermaerobacter subterraneus DSM 13965</name>
    <dbReference type="NCBI Taxonomy" id="867903"/>
    <lineage>
        <taxon>Bacteria</taxon>
        <taxon>Bacillati</taxon>
        <taxon>Bacillota</taxon>
        <taxon>Clostridia</taxon>
        <taxon>Eubacteriales</taxon>
        <taxon>Clostridiales Family XVII. Incertae Sedis</taxon>
        <taxon>Thermaerobacter</taxon>
    </lineage>
</organism>
<dbReference type="RefSeq" id="WP_006904525.1">
    <property type="nucleotide sequence ID" value="NZ_JH976535.1"/>
</dbReference>
<keyword evidence="4" id="KW-0411">Iron-sulfur</keyword>
<evidence type="ECO:0000256" key="4">
    <source>
        <dbReference type="ARBA" id="ARBA00023014"/>
    </source>
</evidence>
<dbReference type="InterPro" id="IPR017941">
    <property type="entry name" value="Rieske_2Fe-2S"/>
</dbReference>
<dbReference type="HOGENOM" id="CLU_930444_0_0_9"/>
<dbReference type="GO" id="GO:0051537">
    <property type="term" value="F:2 iron, 2 sulfur cluster binding"/>
    <property type="evidence" value="ECO:0007669"/>
    <property type="project" value="UniProtKB-KW"/>
</dbReference>
<dbReference type="GO" id="GO:0004497">
    <property type="term" value="F:monooxygenase activity"/>
    <property type="evidence" value="ECO:0007669"/>
    <property type="project" value="UniProtKB-ARBA"/>
</dbReference>
<keyword evidence="8" id="KW-1133">Transmembrane helix</keyword>
<dbReference type="GO" id="GO:0046872">
    <property type="term" value="F:metal ion binding"/>
    <property type="evidence" value="ECO:0007669"/>
    <property type="project" value="UniProtKB-KW"/>
</dbReference>
<evidence type="ECO:0000256" key="3">
    <source>
        <dbReference type="ARBA" id="ARBA00023004"/>
    </source>
</evidence>
<keyword evidence="8" id="KW-0472">Membrane</keyword>
<reference evidence="10" key="2">
    <citation type="submission" date="2012-10" db="EMBL/GenBank/DDBJ databases">
        <title>Improved high-quality draft of Thermaerobacter subterraneus C21, DSM 13965.</title>
        <authorList>
            <consortium name="DOE Joint Genome Institute"/>
            <person name="Eisen J."/>
            <person name="Huntemann M."/>
            <person name="Wei C.-L."/>
            <person name="Han J."/>
            <person name="Detter J.C."/>
            <person name="Han C."/>
            <person name="Tapia R."/>
            <person name="Chen A."/>
            <person name="Kyrpides N."/>
            <person name="Mavromatis K."/>
            <person name="Markowitz V."/>
            <person name="Szeto E."/>
            <person name="Ivanova N."/>
            <person name="Mikhailova N."/>
            <person name="Ovchinnikova G."/>
            <person name="Pagani I."/>
            <person name="Pati A."/>
            <person name="Goodwin L."/>
            <person name="Nordberg H.P."/>
            <person name="Cantor M.N."/>
            <person name="Hua S.X."/>
            <person name="Woyke T."/>
            <person name="Eisen J."/>
            <person name="Klenk H.-P."/>
        </authorList>
    </citation>
    <scope>NUCLEOTIDE SEQUENCE [LARGE SCALE GENOMIC DNA]</scope>
    <source>
        <strain evidence="10">DSM 13965</strain>
    </source>
</reference>
<dbReference type="Gene3D" id="2.102.10.10">
    <property type="entry name" value="Rieske [2Fe-2S] iron-sulphur domain"/>
    <property type="match status" value="1"/>
</dbReference>
<evidence type="ECO:0000256" key="2">
    <source>
        <dbReference type="ARBA" id="ARBA00022723"/>
    </source>
</evidence>
<dbReference type="Pfam" id="PF00355">
    <property type="entry name" value="Rieske"/>
    <property type="match status" value="1"/>
</dbReference>
<comment type="caution">
    <text evidence="10">The sequence shown here is derived from an EMBL/GenBank/DDBJ whole genome shotgun (WGS) entry which is preliminary data.</text>
</comment>
<feature type="domain" description="Rieske" evidence="9">
    <location>
        <begin position="170"/>
        <end position="260"/>
    </location>
</feature>
<dbReference type="InterPro" id="IPR014349">
    <property type="entry name" value="Rieske_Fe-S_prot"/>
</dbReference>
<dbReference type="SUPFAM" id="SSF50022">
    <property type="entry name" value="ISP domain"/>
    <property type="match status" value="1"/>
</dbReference>
<dbReference type="PRINTS" id="PR00162">
    <property type="entry name" value="RIESKE"/>
</dbReference>
<dbReference type="eggNOG" id="COG0723">
    <property type="taxonomic scope" value="Bacteria"/>
</dbReference>
<dbReference type="STRING" id="867903.ThesuDRAFT_02244"/>
<evidence type="ECO:0000256" key="6">
    <source>
        <dbReference type="ARBA" id="ARBA00034078"/>
    </source>
</evidence>
<evidence type="ECO:0000256" key="7">
    <source>
        <dbReference type="SAM" id="MobiDB-lite"/>
    </source>
</evidence>
<feature type="region of interest" description="Disordered" evidence="7">
    <location>
        <begin position="92"/>
        <end position="112"/>
    </location>
</feature>
<dbReference type="OrthoDB" id="9767869at2"/>
<feature type="compositionally biased region" description="Basic and acidic residues" evidence="7">
    <location>
        <begin position="1"/>
        <end position="13"/>
    </location>
</feature>
<dbReference type="CDD" id="cd03467">
    <property type="entry name" value="Rieske"/>
    <property type="match status" value="1"/>
</dbReference>
<dbReference type="AlphaFoldDB" id="K6QD30"/>
<keyword evidence="11" id="KW-1185">Reference proteome</keyword>
<evidence type="ECO:0000256" key="8">
    <source>
        <dbReference type="SAM" id="Phobius"/>
    </source>
</evidence>
<feature type="transmembrane region" description="Helical" evidence="8">
    <location>
        <begin position="134"/>
        <end position="159"/>
    </location>
</feature>
<dbReference type="EMBL" id="AENY02000003">
    <property type="protein sequence ID" value="EKP94506.1"/>
    <property type="molecule type" value="Genomic_DNA"/>
</dbReference>
<evidence type="ECO:0000313" key="11">
    <source>
        <dbReference type="Proteomes" id="UP000005710"/>
    </source>
</evidence>
<evidence type="ECO:0000259" key="9">
    <source>
        <dbReference type="PROSITE" id="PS51296"/>
    </source>
</evidence>
<dbReference type="Proteomes" id="UP000005710">
    <property type="component" value="Unassembled WGS sequence"/>
</dbReference>
<dbReference type="GO" id="GO:0016705">
    <property type="term" value="F:oxidoreductase activity, acting on paired donors, with incorporation or reduction of molecular oxygen"/>
    <property type="evidence" value="ECO:0007669"/>
    <property type="project" value="UniProtKB-ARBA"/>
</dbReference>
<dbReference type="PANTHER" id="PTHR10134">
    <property type="entry name" value="CYTOCHROME B-C1 COMPLEX SUBUNIT RIESKE, MITOCHONDRIAL"/>
    <property type="match status" value="1"/>
</dbReference>
<keyword evidence="3" id="KW-0408">Iron</keyword>
<dbReference type="InterPro" id="IPR036922">
    <property type="entry name" value="Rieske_2Fe-2S_sf"/>
</dbReference>
<feature type="compositionally biased region" description="Low complexity" evidence="7">
    <location>
        <begin position="101"/>
        <end position="112"/>
    </location>
</feature>
<accession>K6QD30</accession>
<protein>
    <submittedName>
        <fullName evidence="10">Rieske Fe-S protein</fullName>
    </submittedName>
</protein>
<dbReference type="GO" id="GO:0016020">
    <property type="term" value="C:membrane"/>
    <property type="evidence" value="ECO:0007669"/>
    <property type="project" value="InterPro"/>
</dbReference>
<dbReference type="PROSITE" id="PS51296">
    <property type="entry name" value="RIESKE"/>
    <property type="match status" value="1"/>
</dbReference>
<dbReference type="InterPro" id="IPR005805">
    <property type="entry name" value="Rieske_Fe-S_prot_C"/>
</dbReference>
<sequence length="287" mass="29413">MADERERSPEAGKDQPATGAEAGSPDRAEPAGGASGTPQDTPVAAGGAPAGQGGQGGQEAAGTPARPKVDPEKLAAARAAAAKAAAAKAGAGAGKGGAAAGPGSAAGAAARPAARAGGHGAAARRDEPVTRRDFLHWALWGSALLWLGQFAGNFAYYFWPRKVGFFGQKINIGPVSNFPVGSVTKVDAGKFYLVHTEQGLIALYWRCTHLGCTVPWKPEERPDAGGCFCCPCHGSQFNKVGEKIGGPAPRPMDYFPIEIDAAGNVWVDTGRVQQRQAFDPSQLTPVS</sequence>
<feature type="region of interest" description="Disordered" evidence="7">
    <location>
        <begin position="1"/>
        <end position="75"/>
    </location>
</feature>
<comment type="cofactor">
    <cofactor evidence="6">
        <name>[2Fe-2S] cluster</name>
        <dbReference type="ChEBI" id="CHEBI:190135"/>
    </cofactor>
</comment>